<dbReference type="PANTHER" id="PTHR43647:SF4">
    <property type="entry name" value="KETOREDUCTASE (KR) DOMAIN-CONTAINING PROTEIN"/>
    <property type="match status" value="1"/>
</dbReference>
<gene>
    <name evidence="4" type="ORF">MAPG_08489</name>
</gene>
<dbReference type="STRING" id="644358.A0A0C4E7H6"/>
<dbReference type="Proteomes" id="UP000011715">
    <property type="component" value="Unassembled WGS sequence"/>
</dbReference>
<keyword evidence="3" id="KW-0812">Transmembrane</keyword>
<keyword evidence="6" id="KW-1185">Reference proteome</keyword>
<dbReference type="AlphaFoldDB" id="A0A0C4E7H6"/>
<feature type="transmembrane region" description="Helical" evidence="3">
    <location>
        <begin position="231"/>
        <end position="253"/>
    </location>
</feature>
<dbReference type="OrthoDB" id="191139at2759"/>
<reference evidence="4" key="3">
    <citation type="submission" date="2011-03" db="EMBL/GenBank/DDBJ databases">
        <title>Annotation of Magnaporthe poae ATCC 64411.</title>
        <authorList>
            <person name="Ma L.-J."/>
            <person name="Dead R."/>
            <person name="Young S.K."/>
            <person name="Zeng Q."/>
            <person name="Gargeya S."/>
            <person name="Fitzgerald M."/>
            <person name="Haas B."/>
            <person name="Abouelleil A."/>
            <person name="Alvarado L."/>
            <person name="Arachchi H.M."/>
            <person name="Berlin A."/>
            <person name="Brown A."/>
            <person name="Chapman S.B."/>
            <person name="Chen Z."/>
            <person name="Dunbar C."/>
            <person name="Freedman E."/>
            <person name="Gearin G."/>
            <person name="Gellesch M."/>
            <person name="Goldberg J."/>
            <person name="Griggs A."/>
            <person name="Gujja S."/>
            <person name="Heiman D."/>
            <person name="Howarth C."/>
            <person name="Larson L."/>
            <person name="Lui A."/>
            <person name="MacDonald P.J.P."/>
            <person name="Mehta T."/>
            <person name="Montmayeur A."/>
            <person name="Murphy C."/>
            <person name="Neiman D."/>
            <person name="Pearson M."/>
            <person name="Priest M."/>
            <person name="Roberts A."/>
            <person name="Saif S."/>
            <person name="Shea T."/>
            <person name="Shenoy N."/>
            <person name="Sisk P."/>
            <person name="Stolte C."/>
            <person name="Sykes S."/>
            <person name="Yandava C."/>
            <person name="Wortman J."/>
            <person name="Nusbaum C."/>
            <person name="Birren B."/>
        </authorList>
    </citation>
    <scope>NUCLEOTIDE SEQUENCE</scope>
    <source>
        <strain evidence="4">ATCC 64411</strain>
    </source>
</reference>
<dbReference type="VEuPathDB" id="FungiDB:MAPG_08489"/>
<proteinExistence type="predicted"/>
<dbReference type="EnsemblFungi" id="MAPG_08489T0">
    <property type="protein sequence ID" value="MAPG_08489T0"/>
    <property type="gene ID" value="MAPG_08489"/>
</dbReference>
<reference evidence="4" key="1">
    <citation type="submission" date="2010-05" db="EMBL/GenBank/DDBJ databases">
        <title>The Genome Sequence of Magnaporthe poae strain ATCC 64411.</title>
        <authorList>
            <consortium name="The Broad Institute Genome Sequencing Platform"/>
            <consortium name="Broad Institute Genome Sequencing Center for Infectious Disease"/>
            <person name="Ma L.-J."/>
            <person name="Dead R."/>
            <person name="Young S."/>
            <person name="Zeng Q."/>
            <person name="Koehrsen M."/>
            <person name="Alvarado L."/>
            <person name="Berlin A."/>
            <person name="Chapman S.B."/>
            <person name="Chen Z."/>
            <person name="Freedman E."/>
            <person name="Gellesch M."/>
            <person name="Goldberg J."/>
            <person name="Griggs A."/>
            <person name="Gujja S."/>
            <person name="Heilman E.R."/>
            <person name="Heiman D."/>
            <person name="Hepburn T."/>
            <person name="Howarth C."/>
            <person name="Jen D."/>
            <person name="Larson L."/>
            <person name="Mehta T."/>
            <person name="Neiman D."/>
            <person name="Pearson M."/>
            <person name="Roberts A."/>
            <person name="Saif S."/>
            <person name="Shea T."/>
            <person name="Shenoy N."/>
            <person name="Sisk P."/>
            <person name="Stolte C."/>
            <person name="Sykes S."/>
            <person name="Walk T."/>
            <person name="White J."/>
            <person name="Yandava C."/>
            <person name="Haas B."/>
            <person name="Nusbaum C."/>
            <person name="Birren B."/>
        </authorList>
    </citation>
    <scope>NUCLEOTIDE SEQUENCE</scope>
    <source>
        <strain evidence="4">ATCC 64411</strain>
    </source>
</reference>
<dbReference type="PANTHER" id="PTHR43647">
    <property type="entry name" value="DEHYDROGENASE"/>
    <property type="match status" value="1"/>
</dbReference>
<keyword evidence="3" id="KW-1133">Transmembrane helix</keyword>
<dbReference type="OMA" id="FGKQSWT"/>
<dbReference type="GO" id="GO:0005741">
    <property type="term" value="C:mitochondrial outer membrane"/>
    <property type="evidence" value="ECO:0007669"/>
    <property type="project" value="TreeGrafter"/>
</dbReference>
<protein>
    <recommendedName>
        <fullName evidence="2">3beta-hydroxysteroid 3-dehydrogenase</fullName>
        <ecNumber evidence="2">1.1.1.270</ecNumber>
    </recommendedName>
</protein>
<dbReference type="eggNOG" id="KOG1208">
    <property type="taxonomic scope" value="Eukaryota"/>
</dbReference>
<comment type="pathway">
    <text evidence="1">Steroid biosynthesis; zymosterol biosynthesis; zymosterol from lanosterol: step 5/6.</text>
</comment>
<dbReference type="InterPro" id="IPR002347">
    <property type="entry name" value="SDR_fam"/>
</dbReference>
<dbReference type="EMBL" id="GL876973">
    <property type="protein sequence ID" value="KLU89518.1"/>
    <property type="molecule type" value="Genomic_DNA"/>
</dbReference>
<name>A0A0C4E7H6_MAGP6</name>
<dbReference type="GO" id="GO:0000253">
    <property type="term" value="F:3-beta-hydroxysteroid 3-dehydrogenase (NADP+) activity"/>
    <property type="evidence" value="ECO:0007669"/>
    <property type="project" value="UniProtKB-EC"/>
</dbReference>
<dbReference type="Pfam" id="PF00106">
    <property type="entry name" value="adh_short"/>
    <property type="match status" value="1"/>
</dbReference>
<dbReference type="PRINTS" id="PR00081">
    <property type="entry name" value="GDHRDH"/>
</dbReference>
<evidence type="ECO:0000313" key="5">
    <source>
        <dbReference type="EnsemblFungi" id="MAPG_08489T0"/>
    </source>
</evidence>
<dbReference type="EC" id="1.1.1.270" evidence="2"/>
<dbReference type="InterPro" id="IPR051593">
    <property type="entry name" value="Ergosterol_Biosynth_ERG27"/>
</dbReference>
<evidence type="ECO:0000256" key="1">
    <source>
        <dbReference type="ARBA" id="ARBA00023589"/>
    </source>
</evidence>
<dbReference type="EMBL" id="ADBL01002057">
    <property type="status" value="NOT_ANNOTATED_CDS"/>
    <property type="molecule type" value="Genomic_DNA"/>
</dbReference>
<evidence type="ECO:0000256" key="2">
    <source>
        <dbReference type="ARBA" id="ARBA00023621"/>
    </source>
</evidence>
<keyword evidence="3" id="KW-0472">Membrane</keyword>
<dbReference type="SUPFAM" id="SSF51735">
    <property type="entry name" value="NAD(P)-binding Rossmann-fold domains"/>
    <property type="match status" value="1"/>
</dbReference>
<evidence type="ECO:0000313" key="6">
    <source>
        <dbReference type="Proteomes" id="UP000011715"/>
    </source>
</evidence>
<reference evidence="6" key="2">
    <citation type="submission" date="2010-05" db="EMBL/GenBank/DDBJ databases">
        <title>The genome sequence of Magnaporthe poae strain ATCC 64411.</title>
        <authorList>
            <person name="Ma L.-J."/>
            <person name="Dead R."/>
            <person name="Young S."/>
            <person name="Zeng Q."/>
            <person name="Koehrsen M."/>
            <person name="Alvarado L."/>
            <person name="Berlin A."/>
            <person name="Chapman S.B."/>
            <person name="Chen Z."/>
            <person name="Freedman E."/>
            <person name="Gellesch M."/>
            <person name="Goldberg J."/>
            <person name="Griggs A."/>
            <person name="Gujja S."/>
            <person name="Heilman E.R."/>
            <person name="Heiman D."/>
            <person name="Hepburn T."/>
            <person name="Howarth C."/>
            <person name="Jen D."/>
            <person name="Larson L."/>
            <person name="Mehta T."/>
            <person name="Neiman D."/>
            <person name="Pearson M."/>
            <person name="Roberts A."/>
            <person name="Saif S."/>
            <person name="Shea T."/>
            <person name="Shenoy N."/>
            <person name="Sisk P."/>
            <person name="Stolte C."/>
            <person name="Sykes S."/>
            <person name="Walk T."/>
            <person name="White J."/>
            <person name="Yandava C."/>
            <person name="Haas B."/>
            <person name="Nusbaum C."/>
            <person name="Birren B."/>
        </authorList>
    </citation>
    <scope>NUCLEOTIDE SEQUENCE [LARGE SCALE GENOMIC DNA]</scope>
    <source>
        <strain evidence="6">ATCC 64411 / 73-15</strain>
    </source>
</reference>
<reference evidence="5" key="5">
    <citation type="submission" date="2015-06" db="UniProtKB">
        <authorList>
            <consortium name="EnsemblFungi"/>
        </authorList>
    </citation>
    <scope>IDENTIFICATION</scope>
    <source>
        <strain evidence="5">ATCC 64411</strain>
    </source>
</reference>
<dbReference type="InterPro" id="IPR036291">
    <property type="entry name" value="NAD(P)-bd_dom_sf"/>
</dbReference>
<sequence>MAKGTVIVTGANGGLGSTIAKKLLSEPAYTDYHVLFTVRKVETATTLQGVLDAHKAKKGPGTIEVVACDLSSLASTRDVANDINARVADGRLPPIRAIIENAAYQEHSEQNFSNDGFDMTFHATYLGHWLLTLKLLQSIDKEIGRIVVVGSYAHDPLDRRTASMGIYAEDKWKTLFPDADSLAKGQFGGGVGLRRHELQPRLEADPALSRISLSAVDPGAMPTSILRRGSFYYRFFVARVLIPLLTPVMALFAENPLMRSTEKSATDLLNAAFSEDAPYGQHPKDLYFDGNALRETSAESRDKAKLKDLWTSSVRYTSLSKEETALTQWK</sequence>
<dbReference type="GO" id="GO:0005811">
    <property type="term" value="C:lipid droplet"/>
    <property type="evidence" value="ECO:0007669"/>
    <property type="project" value="TreeGrafter"/>
</dbReference>
<reference evidence="5" key="4">
    <citation type="journal article" date="2015" name="G3 (Bethesda)">
        <title>Genome sequences of three phytopathogenic species of the Magnaporthaceae family of fungi.</title>
        <authorList>
            <person name="Okagaki L.H."/>
            <person name="Nunes C.C."/>
            <person name="Sailsbery J."/>
            <person name="Clay B."/>
            <person name="Brown D."/>
            <person name="John T."/>
            <person name="Oh Y."/>
            <person name="Young N."/>
            <person name="Fitzgerald M."/>
            <person name="Haas B.J."/>
            <person name="Zeng Q."/>
            <person name="Young S."/>
            <person name="Adiconis X."/>
            <person name="Fan L."/>
            <person name="Levin J.Z."/>
            <person name="Mitchell T.K."/>
            <person name="Okubara P.A."/>
            <person name="Farman M.L."/>
            <person name="Kohn L.M."/>
            <person name="Birren B."/>
            <person name="Ma L.-J."/>
            <person name="Dean R.A."/>
        </authorList>
    </citation>
    <scope>NUCLEOTIDE SEQUENCE</scope>
    <source>
        <strain evidence="5">ATCC 64411 / 73-15</strain>
    </source>
</reference>
<dbReference type="GO" id="GO:0005789">
    <property type="term" value="C:endoplasmic reticulum membrane"/>
    <property type="evidence" value="ECO:0007669"/>
    <property type="project" value="TreeGrafter"/>
</dbReference>
<evidence type="ECO:0000256" key="3">
    <source>
        <dbReference type="SAM" id="Phobius"/>
    </source>
</evidence>
<dbReference type="Gene3D" id="3.40.50.720">
    <property type="entry name" value="NAD(P)-binding Rossmann-like Domain"/>
    <property type="match status" value="1"/>
</dbReference>
<evidence type="ECO:0000313" key="4">
    <source>
        <dbReference type="EMBL" id="KLU89518.1"/>
    </source>
</evidence>
<accession>A0A0C4E7H6</accession>
<organism evidence="5 6">
    <name type="scientific">Magnaporthiopsis poae (strain ATCC 64411 / 73-15)</name>
    <name type="common">Kentucky bluegrass fungus</name>
    <name type="synonym">Magnaporthe poae</name>
    <dbReference type="NCBI Taxonomy" id="644358"/>
    <lineage>
        <taxon>Eukaryota</taxon>
        <taxon>Fungi</taxon>
        <taxon>Dikarya</taxon>
        <taxon>Ascomycota</taxon>
        <taxon>Pezizomycotina</taxon>
        <taxon>Sordariomycetes</taxon>
        <taxon>Sordariomycetidae</taxon>
        <taxon>Magnaporthales</taxon>
        <taxon>Magnaporthaceae</taxon>
        <taxon>Magnaporthiopsis</taxon>
    </lineage>
</organism>